<feature type="region of interest" description="Disordered" evidence="1">
    <location>
        <begin position="1"/>
        <end position="49"/>
    </location>
</feature>
<dbReference type="AlphaFoldDB" id="D8PUB6"/>
<feature type="compositionally biased region" description="Pro residues" evidence="1">
    <location>
        <begin position="668"/>
        <end position="682"/>
    </location>
</feature>
<feature type="compositionally biased region" description="Pro residues" evidence="1">
    <location>
        <begin position="543"/>
        <end position="553"/>
    </location>
</feature>
<feature type="compositionally biased region" description="Acidic residues" evidence="1">
    <location>
        <begin position="437"/>
        <end position="451"/>
    </location>
</feature>
<feature type="compositionally biased region" description="Low complexity" evidence="1">
    <location>
        <begin position="697"/>
        <end position="714"/>
    </location>
</feature>
<dbReference type="InParanoid" id="D8PUB6"/>
<dbReference type="RefSeq" id="XP_003034779.1">
    <property type="nucleotide sequence ID" value="XM_003034733.1"/>
</dbReference>
<feature type="compositionally biased region" description="Low complexity" evidence="1">
    <location>
        <begin position="554"/>
        <end position="578"/>
    </location>
</feature>
<feature type="compositionally biased region" description="Low complexity" evidence="1">
    <location>
        <begin position="612"/>
        <end position="648"/>
    </location>
</feature>
<sequence length="792" mass="86132">MTRRRRNGVSSKPSATAGKCSQPKATQARRNYHGSVEGSPVKDTAKERPPELPRKLLKLVGLRRCVVGCMIGPPWLVQGIHIVSRTLKNSHADIYHRFRNCVGILDEKTGEKVIDLDGTGNYEWVHFDMHHLFDGRSVQGSAYGGGEWAFCPKNLRAFVAHMKANPGADYKTLCPSGLYEFIIYGFPSGQQHLFGRYSDDQRTYAHLNKDGKAWTKDEILQWYMDSQHRHGPVEARILQVGDQGFVIISHMNPVFVVFDYALKMKYRVIDRSNEPDLIKGIPQEDIDFFKDELWPVVQCWFEAPSPNLTLALKKQVARPTGLGGAVRSEGAVKVAPVTPPVRTFRSAPEKVPVTRDSPPPAFLVPESAKVAEVKQHVLFGGPSTDRSEVRYRYASSDAGASDATQSQYDDTESLDDGSSSSTSTAIPGSGLVSAFPDDYDYDVDPEYGADECDPKYDDCDYVDDGQPNAEPDDDVQEHGLAPPDDDEDDLDYQRTKSESPCPARPMYADDPSTDDDSDGESTATVRDERDTDTFADASATDQEPPPSGEPPAIPSALSAAPSTSTAHPVPSTSVLKKPAASKKSKKIVHFSGEDEENPGELEEHSDGIKNQSLPSSTSASSSTSDPTSSSAMTTTGTPPIGPHPATTSEPPPDDSPPKPRRSTRAKQPPKPPGTVHAPPPNAPSLADRPKRTGKANKAASARASASASASSSSGQGPGQPRPPAKPRGQKRTRDDRDADDDQDDRDIDDQFEDDEDADESDDVESVHSEYLPRAKRAKKTKAPTQGKGKPHK</sequence>
<accession>D8PUB6</accession>
<evidence type="ECO:0000313" key="3">
    <source>
        <dbReference type="Proteomes" id="UP000007431"/>
    </source>
</evidence>
<feature type="compositionally biased region" description="Acidic residues" evidence="1">
    <location>
        <begin position="737"/>
        <end position="763"/>
    </location>
</feature>
<dbReference type="KEGG" id="scm:SCHCO_02695906"/>
<name>D8PUB6_SCHCM</name>
<protein>
    <submittedName>
        <fullName evidence="2">Uncharacterized protein</fullName>
    </submittedName>
</protein>
<evidence type="ECO:0000256" key="1">
    <source>
        <dbReference type="SAM" id="MobiDB-lite"/>
    </source>
</evidence>
<dbReference type="OrthoDB" id="10451230at2759"/>
<reference evidence="2 3" key="1">
    <citation type="journal article" date="2010" name="Nat. Biotechnol.">
        <title>Genome sequence of the model mushroom Schizophyllum commune.</title>
        <authorList>
            <person name="Ohm R.A."/>
            <person name="de Jong J.F."/>
            <person name="Lugones L.G."/>
            <person name="Aerts A."/>
            <person name="Kothe E."/>
            <person name="Stajich J.E."/>
            <person name="de Vries R.P."/>
            <person name="Record E."/>
            <person name="Levasseur A."/>
            <person name="Baker S.E."/>
            <person name="Bartholomew K.A."/>
            <person name="Coutinho P.M."/>
            <person name="Erdmann S."/>
            <person name="Fowler T.J."/>
            <person name="Gathman A.C."/>
            <person name="Lombard V."/>
            <person name="Henrissat B."/>
            <person name="Knabe N."/>
            <person name="Kuees U."/>
            <person name="Lilly W.W."/>
            <person name="Lindquist E."/>
            <person name="Lucas S."/>
            <person name="Magnuson J.K."/>
            <person name="Piumi F."/>
            <person name="Raudaskoski M."/>
            <person name="Salamov A."/>
            <person name="Schmutz J."/>
            <person name="Schwarze F.W.M.R."/>
            <person name="vanKuyk P.A."/>
            <person name="Horton J.S."/>
            <person name="Grigoriev I.V."/>
            <person name="Woesten H.A.B."/>
        </authorList>
    </citation>
    <scope>NUCLEOTIDE SEQUENCE [LARGE SCALE GENOMIC DNA]</scope>
    <source>
        <strain evidence="3">H4-8 / FGSC 9210</strain>
    </source>
</reference>
<gene>
    <name evidence="2" type="ORF">SCHCODRAFT_232052</name>
</gene>
<dbReference type="HOGENOM" id="CLU_354569_0_0_1"/>
<dbReference type="VEuPathDB" id="FungiDB:SCHCODRAFT_02695906"/>
<organism evidence="3">
    <name type="scientific">Schizophyllum commune (strain H4-8 / FGSC 9210)</name>
    <name type="common">Split gill fungus</name>
    <dbReference type="NCBI Taxonomy" id="578458"/>
    <lineage>
        <taxon>Eukaryota</taxon>
        <taxon>Fungi</taxon>
        <taxon>Dikarya</taxon>
        <taxon>Basidiomycota</taxon>
        <taxon>Agaricomycotina</taxon>
        <taxon>Agaricomycetes</taxon>
        <taxon>Agaricomycetidae</taxon>
        <taxon>Agaricales</taxon>
        <taxon>Schizophyllaceae</taxon>
        <taxon>Schizophyllum</taxon>
    </lineage>
</organism>
<feature type="region of interest" description="Disordered" evidence="1">
    <location>
        <begin position="394"/>
        <end position="792"/>
    </location>
</feature>
<feature type="compositionally biased region" description="Basic residues" evidence="1">
    <location>
        <begin position="579"/>
        <end position="588"/>
    </location>
</feature>
<dbReference type="EMBL" id="GL377303">
    <property type="protein sequence ID" value="EFI99876.1"/>
    <property type="molecule type" value="Genomic_DNA"/>
</dbReference>
<dbReference type="Proteomes" id="UP000007431">
    <property type="component" value="Unassembled WGS sequence"/>
</dbReference>
<evidence type="ECO:0000313" key="2">
    <source>
        <dbReference type="EMBL" id="EFI99876.1"/>
    </source>
</evidence>
<dbReference type="GeneID" id="9587091"/>
<keyword evidence="3" id="KW-1185">Reference proteome</keyword>
<proteinExistence type="predicted"/>